<dbReference type="RefSeq" id="WP_018577498.1">
    <property type="nucleotide sequence ID" value="NZ_KB892404.1"/>
</dbReference>
<reference evidence="2 3" key="1">
    <citation type="submission" date="2015-11" db="EMBL/GenBank/DDBJ databases">
        <title>Genomic analysis of 38 Legionella species identifies large and diverse effector repertoires.</title>
        <authorList>
            <person name="Burstein D."/>
            <person name="Amaro F."/>
            <person name="Zusman T."/>
            <person name="Lifshitz Z."/>
            <person name="Cohen O."/>
            <person name="Gilbert J.A."/>
            <person name="Pupko T."/>
            <person name="Shuman H.A."/>
            <person name="Segal G."/>
        </authorList>
    </citation>
    <scope>NUCLEOTIDE SEQUENCE [LARGE SCALE GENOMIC DNA]</scope>
    <source>
        <strain evidence="2 3">ATCC 49655</strain>
    </source>
</reference>
<proteinExistence type="predicted"/>
<keyword evidence="3" id="KW-1185">Reference proteome</keyword>
<dbReference type="PATRIC" id="fig|1122169.6.peg.949"/>
<sequence>MFFELNKVLLSNSGASGSLLAITERSEESDLELNGFFTPFESSADFFHRAICVFTAPLCLSILFVEKLIASVVFGAFVAANLVLLEPEAAFDSFLSAATCVMESPLVLLVAAVSPVLNAVDLAVSTAFSCV</sequence>
<evidence type="ECO:0000256" key="1">
    <source>
        <dbReference type="SAM" id="Phobius"/>
    </source>
</evidence>
<feature type="transmembrane region" description="Helical" evidence="1">
    <location>
        <begin position="105"/>
        <end position="128"/>
    </location>
</feature>
<dbReference type="EMBL" id="LNYW01000029">
    <property type="protein sequence ID" value="KTD62791.1"/>
    <property type="molecule type" value="Genomic_DNA"/>
</dbReference>
<keyword evidence="1" id="KW-1133">Transmembrane helix</keyword>
<keyword evidence="1" id="KW-0472">Membrane</keyword>
<dbReference type="Proteomes" id="UP000054600">
    <property type="component" value="Unassembled WGS sequence"/>
</dbReference>
<comment type="caution">
    <text evidence="2">The sequence shown here is derived from an EMBL/GenBank/DDBJ whole genome shotgun (WGS) entry which is preliminary data.</text>
</comment>
<organism evidence="2 3">
    <name type="scientific">Legionella shakespearei DSM 23087</name>
    <dbReference type="NCBI Taxonomy" id="1122169"/>
    <lineage>
        <taxon>Bacteria</taxon>
        <taxon>Pseudomonadati</taxon>
        <taxon>Pseudomonadota</taxon>
        <taxon>Gammaproteobacteria</taxon>
        <taxon>Legionellales</taxon>
        <taxon>Legionellaceae</taxon>
        <taxon>Legionella</taxon>
    </lineage>
</organism>
<accession>A0A0W0Z109</accession>
<evidence type="ECO:0000313" key="2">
    <source>
        <dbReference type="EMBL" id="KTD62791.1"/>
    </source>
</evidence>
<feature type="transmembrane region" description="Helical" evidence="1">
    <location>
        <begin position="46"/>
        <end position="63"/>
    </location>
</feature>
<gene>
    <name evidence="2" type="ORF">Lsha_0823</name>
</gene>
<keyword evidence="1" id="KW-0812">Transmembrane</keyword>
<evidence type="ECO:0000313" key="3">
    <source>
        <dbReference type="Proteomes" id="UP000054600"/>
    </source>
</evidence>
<protein>
    <submittedName>
        <fullName evidence="2">Uncharacterized protein</fullName>
    </submittedName>
</protein>
<feature type="transmembrane region" description="Helical" evidence="1">
    <location>
        <begin position="68"/>
        <end position="85"/>
    </location>
</feature>
<name>A0A0W0Z109_9GAMM</name>
<dbReference type="AlphaFoldDB" id="A0A0W0Z109"/>